<evidence type="ECO:0008006" key="4">
    <source>
        <dbReference type="Google" id="ProtNLM"/>
    </source>
</evidence>
<dbReference type="AlphaFoldDB" id="A0A1W7CXK2"/>
<evidence type="ECO:0000313" key="2">
    <source>
        <dbReference type="EMBL" id="ARQ69534.1"/>
    </source>
</evidence>
<dbReference type="Proteomes" id="UP000194218">
    <property type="component" value="Chromosome"/>
</dbReference>
<dbReference type="PANTHER" id="PTHR46082">
    <property type="entry name" value="ATP/GTP-BINDING PROTEIN-RELATED"/>
    <property type="match status" value="1"/>
</dbReference>
<evidence type="ECO:0000256" key="1">
    <source>
        <dbReference type="SAM" id="MobiDB-lite"/>
    </source>
</evidence>
<protein>
    <recommendedName>
        <fullName evidence="4">Tetratricopeptide repeat protein</fullName>
    </recommendedName>
</protein>
<dbReference type="Gene3D" id="1.25.40.10">
    <property type="entry name" value="Tetratricopeptide repeat domain"/>
    <property type="match status" value="1"/>
</dbReference>
<feature type="region of interest" description="Disordered" evidence="1">
    <location>
        <begin position="47"/>
        <end position="119"/>
    </location>
</feature>
<dbReference type="KEGG" id="smao:CAG99_12240"/>
<dbReference type="InterPro" id="IPR011990">
    <property type="entry name" value="TPR-like_helical_dom_sf"/>
</dbReference>
<reference evidence="2 3" key="1">
    <citation type="submission" date="2017-05" db="EMBL/GenBank/DDBJ databases">
        <title>Complete genome sequence of Streptomyces sp. SCSIO 03032 revealed the diverse biosynthetic pathways for its bioactive secondary metabolites.</title>
        <authorList>
            <person name="Ma L."/>
            <person name="Zhu Y."/>
            <person name="Zhang W."/>
            <person name="Zhang G."/>
            <person name="Tian X."/>
            <person name="Zhang S."/>
            <person name="Zhang C."/>
        </authorList>
    </citation>
    <scope>NUCLEOTIDE SEQUENCE [LARGE SCALE GENOMIC DNA]</scope>
    <source>
        <strain evidence="2 3">SCSIO 03032</strain>
    </source>
</reference>
<sequence>MPLTLTAEYGPVERKFPTPLNRSGPGVWRGGERRAIFASVTNPVGPGARRVRTDARRAGSPRRCGVVTGRARAPAGGRGGRRTPVRAPGRRPTRGGSGSMQFGRREAPGGPEGPAALPEETAERERALARLLDAGLHEEAAELMRALLRDYERHLGFRHATTVSLYDALGHVLYRLRRLPEAEAMHREAYQRSTVVDGPAHPRTLGYAHNLGAALVIGAEPTQGITLLTTTLEHREAVLGAGHPDTLDTAAVLGAVLFSTGEHERGAALLESTWKHYADTLGPEHVQTLAAGGNLAAARHTMGRTDEAARLLAELHDGCARALGPEHELTRQTRAALDAVGPPSGR</sequence>
<keyword evidence="3" id="KW-1185">Reference proteome</keyword>
<accession>A0A1W7CXK2</accession>
<dbReference type="Pfam" id="PF13374">
    <property type="entry name" value="TPR_10"/>
    <property type="match status" value="2"/>
</dbReference>
<organism evidence="2 3">
    <name type="scientific">Streptomyces marincola</name>
    <dbReference type="NCBI Taxonomy" id="2878388"/>
    <lineage>
        <taxon>Bacteria</taxon>
        <taxon>Bacillati</taxon>
        <taxon>Actinomycetota</taxon>
        <taxon>Actinomycetes</taxon>
        <taxon>Kitasatosporales</taxon>
        <taxon>Streptomycetaceae</taxon>
        <taxon>Streptomyces</taxon>
    </lineage>
</organism>
<name>A0A1W7CXK2_9ACTN</name>
<dbReference type="EMBL" id="CP021121">
    <property type="protein sequence ID" value="ARQ69534.1"/>
    <property type="molecule type" value="Genomic_DNA"/>
</dbReference>
<evidence type="ECO:0000313" key="3">
    <source>
        <dbReference type="Proteomes" id="UP000194218"/>
    </source>
</evidence>
<dbReference type="SUPFAM" id="SSF48452">
    <property type="entry name" value="TPR-like"/>
    <property type="match status" value="2"/>
</dbReference>
<dbReference type="PANTHER" id="PTHR46082:SF6">
    <property type="entry name" value="AAA+ ATPASE DOMAIN-CONTAINING PROTEIN-RELATED"/>
    <property type="match status" value="1"/>
</dbReference>
<feature type="compositionally biased region" description="Low complexity" evidence="1">
    <location>
        <begin position="65"/>
        <end position="75"/>
    </location>
</feature>
<gene>
    <name evidence="2" type="ORF">CAG99_12240</name>
</gene>
<feature type="compositionally biased region" description="Basic residues" evidence="1">
    <location>
        <begin position="79"/>
        <end position="93"/>
    </location>
</feature>
<dbReference type="InterPro" id="IPR053137">
    <property type="entry name" value="NLR-like"/>
</dbReference>
<proteinExistence type="predicted"/>